<dbReference type="Proteomes" id="UP000001554">
    <property type="component" value="Chromosome 7"/>
</dbReference>
<evidence type="ECO:0000256" key="1">
    <source>
        <dbReference type="ARBA" id="ARBA00008511"/>
    </source>
</evidence>
<evidence type="ECO:0000313" key="4">
    <source>
        <dbReference type="EMBL" id="EEN54275.1"/>
    </source>
</evidence>
<dbReference type="InParanoid" id="C3YZK4"/>
<reference evidence="4" key="1">
    <citation type="journal article" date="2008" name="Nature">
        <title>The amphioxus genome and the evolution of the chordate karyotype.</title>
        <authorList>
            <consortium name="US DOE Joint Genome Institute (JGI-PGF)"/>
            <person name="Putnam N.H."/>
            <person name="Butts T."/>
            <person name="Ferrier D.E.K."/>
            <person name="Furlong R.F."/>
            <person name="Hellsten U."/>
            <person name="Kawashima T."/>
            <person name="Robinson-Rechavi M."/>
            <person name="Shoguchi E."/>
            <person name="Terry A."/>
            <person name="Yu J.-K."/>
            <person name="Benito-Gutierrez E.L."/>
            <person name="Dubchak I."/>
            <person name="Garcia-Fernandez J."/>
            <person name="Gibson-Brown J.J."/>
            <person name="Grigoriev I.V."/>
            <person name="Horton A.C."/>
            <person name="de Jong P.J."/>
            <person name="Jurka J."/>
            <person name="Kapitonov V.V."/>
            <person name="Kohara Y."/>
            <person name="Kuroki Y."/>
            <person name="Lindquist E."/>
            <person name="Lucas S."/>
            <person name="Osoegawa K."/>
            <person name="Pennacchio L.A."/>
            <person name="Salamov A.A."/>
            <person name="Satou Y."/>
            <person name="Sauka-Spengler T."/>
            <person name="Schmutz J."/>
            <person name="Shin-I T."/>
            <person name="Toyoda A."/>
            <person name="Bronner-Fraser M."/>
            <person name="Fujiyama A."/>
            <person name="Holland L.Z."/>
            <person name="Holland P.W.H."/>
            <person name="Satoh N."/>
            <person name="Rokhsar D.S."/>
        </authorList>
    </citation>
    <scope>NUCLEOTIDE SEQUENCE [LARGE SCALE GENOMIC DNA]</scope>
    <source>
        <strain evidence="4">S238N-H82</strain>
        <tissue evidence="4">Testes</tissue>
    </source>
</reference>
<evidence type="ECO:0000256" key="2">
    <source>
        <dbReference type="SAM" id="MobiDB-lite"/>
    </source>
</evidence>
<dbReference type="Pfam" id="PF18201">
    <property type="entry name" value="PIH1_CS"/>
    <property type="match status" value="1"/>
</dbReference>
<comment type="similarity">
    <text evidence="1">Belongs to the PIH1 family.</text>
</comment>
<dbReference type="PANTHER" id="PTHR21083">
    <property type="entry name" value="TWISTER"/>
    <property type="match status" value="1"/>
</dbReference>
<gene>
    <name evidence="6" type="primary">LOC118418874</name>
    <name evidence="4" type="ORF">BRAFLDRAFT_119143</name>
</gene>
<dbReference type="STRING" id="7739.C3YZK4"/>
<dbReference type="GO" id="GO:0051087">
    <property type="term" value="F:protein-folding chaperone binding"/>
    <property type="evidence" value="ECO:0007669"/>
    <property type="project" value="InterPro"/>
</dbReference>
<reference evidence="6" key="3">
    <citation type="submission" date="2025-04" db="UniProtKB">
        <authorList>
            <consortium name="RefSeq"/>
        </authorList>
    </citation>
    <scope>IDENTIFICATION</scope>
    <source>
        <strain evidence="6">S238N-H82</strain>
        <tissue evidence="6">Testes</tissue>
    </source>
</reference>
<dbReference type="AlphaFoldDB" id="C3YZK4"/>
<protein>
    <submittedName>
        <fullName evidence="6">Dynein assembly factor 6, axonemal-like</fullName>
    </submittedName>
</protein>
<accession>C3YZK4</accession>
<dbReference type="OMA" id="ESMVVHK"/>
<dbReference type="OrthoDB" id="25887at2759"/>
<dbReference type="GO" id="GO:0070286">
    <property type="term" value="P:axonemal dynein complex assembly"/>
    <property type="evidence" value="ECO:0000318"/>
    <property type="project" value="GO_Central"/>
</dbReference>
<dbReference type="RefSeq" id="XP_035680884.1">
    <property type="nucleotide sequence ID" value="XM_035824991.1"/>
</dbReference>
<evidence type="ECO:0000313" key="6">
    <source>
        <dbReference type="RefSeq" id="XP_035680884.1"/>
    </source>
</evidence>
<reference evidence="5" key="2">
    <citation type="journal article" date="2020" name="Nat. Ecol. Evol.">
        <title>Deeply conserved synteny resolves early events in vertebrate evolution.</title>
        <authorList>
            <person name="Simakov O."/>
            <person name="Marletaz F."/>
            <person name="Yue J.X."/>
            <person name="O'Connell B."/>
            <person name="Jenkins J."/>
            <person name="Brandt A."/>
            <person name="Calef R."/>
            <person name="Tung C.H."/>
            <person name="Huang T.K."/>
            <person name="Schmutz J."/>
            <person name="Satoh N."/>
            <person name="Yu J.K."/>
            <person name="Putnam N.H."/>
            <person name="Green R.E."/>
            <person name="Rokhsar D.S."/>
        </authorList>
    </citation>
    <scope>NUCLEOTIDE SEQUENCE [LARGE SCALE GENOMIC DNA]</scope>
    <source>
        <strain evidence="5">S238N-H82</strain>
    </source>
</reference>
<keyword evidence="5" id="KW-1185">Reference proteome</keyword>
<name>C3YZK4_BRAFL</name>
<dbReference type="PANTHER" id="PTHR21083:SF0">
    <property type="entry name" value="DYNEIN AXONEMAL ASSEMBLY FACTOR 6"/>
    <property type="match status" value="1"/>
</dbReference>
<organism>
    <name type="scientific">Branchiostoma floridae</name>
    <name type="common">Florida lancelet</name>
    <name type="synonym">Amphioxus</name>
    <dbReference type="NCBI Taxonomy" id="7739"/>
    <lineage>
        <taxon>Eukaryota</taxon>
        <taxon>Metazoa</taxon>
        <taxon>Chordata</taxon>
        <taxon>Cephalochordata</taxon>
        <taxon>Leptocardii</taxon>
        <taxon>Amphioxiformes</taxon>
        <taxon>Branchiostomatidae</taxon>
        <taxon>Branchiostoma</taxon>
    </lineage>
</organism>
<evidence type="ECO:0000313" key="5">
    <source>
        <dbReference type="Proteomes" id="UP000001554"/>
    </source>
</evidence>
<dbReference type="GeneID" id="118418874"/>
<dbReference type="GO" id="GO:0045505">
    <property type="term" value="F:dynein intermediate chain binding"/>
    <property type="evidence" value="ECO:0000318"/>
    <property type="project" value="GO_Central"/>
</dbReference>
<dbReference type="SUPFAM" id="SSF49764">
    <property type="entry name" value="HSP20-like chaperones"/>
    <property type="match status" value="1"/>
</dbReference>
<dbReference type="GO" id="GO:0005737">
    <property type="term" value="C:cytoplasm"/>
    <property type="evidence" value="ECO:0000318"/>
    <property type="project" value="GO_Central"/>
</dbReference>
<dbReference type="EMBL" id="GG666566">
    <property type="protein sequence ID" value="EEN54275.1"/>
    <property type="molecule type" value="Genomic_DNA"/>
</dbReference>
<evidence type="ECO:0000259" key="3">
    <source>
        <dbReference type="Pfam" id="PF18201"/>
    </source>
</evidence>
<feature type="region of interest" description="Disordered" evidence="2">
    <location>
        <begin position="1"/>
        <end position="67"/>
    </location>
</feature>
<proteinExistence type="inferred from homology"/>
<sequence>MDLMGRDSILQLRDMLQAAEPQDDSSDEELTSHQPMAKMGPADVGPKKKAEKSALPPTAPKPPTKDIWDEEEVATGAEYEDVLDPRPQPEYDVVFKQAVTSEDMFLQMGNKNLSSASCEDMVVKIKLPGHKSSEVELDVTDKFLDCRTPKYKLGLHLPHPVDSKNGRAQWVQDQEMLVVTLRMVRDLDFINF</sequence>
<dbReference type="InterPro" id="IPR026697">
    <property type="entry name" value="DNAAF6"/>
</dbReference>
<dbReference type="InterPro" id="IPR041442">
    <property type="entry name" value="PIH1D1/2/3_CS-like"/>
</dbReference>
<feature type="domain" description="PIH1D1/2/3 CS-like" evidence="3">
    <location>
        <begin position="88"/>
        <end position="182"/>
    </location>
</feature>
<dbReference type="InterPro" id="IPR008978">
    <property type="entry name" value="HSP20-like_chaperone"/>
</dbReference>
<dbReference type="KEGG" id="bfo:118418874"/>
<dbReference type="eggNOG" id="ENOG502RZWX">
    <property type="taxonomic scope" value="Eukaryota"/>
</dbReference>